<evidence type="ECO:0000313" key="5">
    <source>
        <dbReference type="Proteomes" id="UP000433483"/>
    </source>
</evidence>
<feature type="region of interest" description="Disordered" evidence="1">
    <location>
        <begin position="1"/>
        <end position="106"/>
    </location>
</feature>
<dbReference type="EMBL" id="QXGF01001899">
    <property type="protein sequence ID" value="KAE8927162.1"/>
    <property type="molecule type" value="Genomic_DNA"/>
</dbReference>
<sequence>MPATDSGGGGNRPPDPGGRGVTRPPVAATRAVATADGPANQPPIQGGPHQIGPDEAARLTEFPALVTTPSDAQGGNSDPTTTTPTTPSGGPRGVTNTAAGGATHPSPLQSFAAVVGSGGNTQGRLLKAQPLPSAAALGGRWTPQERHVLLETLAKPWHLPTAGPSTGPLATLHAIAVAPSEVHLDTALRDRTKSETEALLAYLNGSLELPHAPNFLKATMPLLHRAMVEQFHETHMEVTLTADISPRAKLRRNMTHQTVLALLYAANADSARGRQMIDRVMDDVKLIHFDGIHTLKFVFNSRRVATLYQGLAFRLMECALS</sequence>
<dbReference type="Proteomes" id="UP000429523">
    <property type="component" value="Unassembled WGS sequence"/>
</dbReference>
<feature type="compositionally biased region" description="Polar residues" evidence="1">
    <location>
        <begin position="67"/>
        <end position="78"/>
    </location>
</feature>
<dbReference type="AlphaFoldDB" id="A0A6A3DZS2"/>
<accession>A0A6A3DZS2</accession>
<name>A0A6A3DZS2_9STRA</name>
<evidence type="ECO:0000313" key="3">
    <source>
        <dbReference type="EMBL" id="KAE9160478.1"/>
    </source>
</evidence>
<keyword evidence="5" id="KW-1185">Reference proteome</keyword>
<comment type="caution">
    <text evidence="2">The sequence shown here is derived from an EMBL/GenBank/DDBJ whole genome shotgun (WGS) entry which is preliminary data.</text>
</comment>
<gene>
    <name evidence="3" type="ORF">PF005_g31631</name>
    <name evidence="2" type="ORF">PF009_g22671</name>
</gene>
<proteinExistence type="predicted"/>
<evidence type="ECO:0000313" key="4">
    <source>
        <dbReference type="Proteomes" id="UP000429523"/>
    </source>
</evidence>
<protein>
    <submittedName>
        <fullName evidence="2">Uncharacterized protein</fullName>
    </submittedName>
</protein>
<reference evidence="4 5" key="1">
    <citation type="submission" date="2018-08" db="EMBL/GenBank/DDBJ databases">
        <title>Genomic investigation of the strawberry pathogen Phytophthora fragariae indicates pathogenicity is determined by transcriptional variation in three key races.</title>
        <authorList>
            <person name="Adams T.M."/>
            <person name="Armitage A.D."/>
            <person name="Sobczyk M.K."/>
            <person name="Bates H.J."/>
            <person name="Dunwell J.M."/>
            <person name="Nellist C.F."/>
            <person name="Harrison R.J."/>
        </authorList>
    </citation>
    <scope>NUCLEOTIDE SEQUENCE [LARGE SCALE GENOMIC DNA]</scope>
    <source>
        <strain evidence="3 5">NOV-27</strain>
        <strain evidence="2 4">NOV-9</strain>
    </source>
</reference>
<evidence type="ECO:0000256" key="1">
    <source>
        <dbReference type="SAM" id="MobiDB-lite"/>
    </source>
</evidence>
<feature type="compositionally biased region" description="Gly residues" evidence="1">
    <location>
        <begin position="1"/>
        <end position="11"/>
    </location>
</feature>
<dbReference type="Proteomes" id="UP000433483">
    <property type="component" value="Unassembled WGS sequence"/>
</dbReference>
<feature type="compositionally biased region" description="Low complexity" evidence="1">
    <location>
        <begin position="42"/>
        <end position="53"/>
    </location>
</feature>
<feature type="compositionally biased region" description="Low complexity" evidence="1">
    <location>
        <begin position="21"/>
        <end position="35"/>
    </location>
</feature>
<dbReference type="EMBL" id="QXGB01006627">
    <property type="protein sequence ID" value="KAE9160478.1"/>
    <property type="molecule type" value="Genomic_DNA"/>
</dbReference>
<evidence type="ECO:0000313" key="2">
    <source>
        <dbReference type="EMBL" id="KAE8927162.1"/>
    </source>
</evidence>
<organism evidence="2 4">
    <name type="scientific">Phytophthora fragariae</name>
    <dbReference type="NCBI Taxonomy" id="53985"/>
    <lineage>
        <taxon>Eukaryota</taxon>
        <taxon>Sar</taxon>
        <taxon>Stramenopiles</taxon>
        <taxon>Oomycota</taxon>
        <taxon>Peronosporomycetes</taxon>
        <taxon>Peronosporales</taxon>
        <taxon>Peronosporaceae</taxon>
        <taxon>Phytophthora</taxon>
    </lineage>
</organism>
<dbReference type="OrthoDB" id="128118at2759"/>